<accession>A0A848KTP1</accession>
<evidence type="ECO:0000256" key="5">
    <source>
        <dbReference type="ARBA" id="ARBA00023284"/>
    </source>
</evidence>
<keyword evidence="5" id="KW-0676">Redox-active center</keyword>
<evidence type="ECO:0000259" key="8">
    <source>
        <dbReference type="Pfam" id="PF13462"/>
    </source>
</evidence>
<protein>
    <submittedName>
        <fullName evidence="9">DsbA family protein</fullName>
    </submittedName>
</protein>
<evidence type="ECO:0000256" key="2">
    <source>
        <dbReference type="ARBA" id="ARBA00022729"/>
    </source>
</evidence>
<evidence type="ECO:0000256" key="7">
    <source>
        <dbReference type="SAM" id="Phobius"/>
    </source>
</evidence>
<gene>
    <name evidence="9" type="ORF">HH308_11625</name>
</gene>
<dbReference type="PANTHER" id="PTHR13887">
    <property type="entry name" value="GLUTATHIONE S-TRANSFERASE KAPPA"/>
    <property type="match status" value="1"/>
</dbReference>
<evidence type="ECO:0000256" key="1">
    <source>
        <dbReference type="ARBA" id="ARBA00005791"/>
    </source>
</evidence>
<dbReference type="RefSeq" id="WP_170194367.1">
    <property type="nucleotide sequence ID" value="NZ_JABBNB010000010.1"/>
</dbReference>
<dbReference type="AlphaFoldDB" id="A0A848KTP1"/>
<dbReference type="PANTHER" id="PTHR13887:SF14">
    <property type="entry name" value="DISULFIDE BOND FORMATION PROTEIN D"/>
    <property type="match status" value="1"/>
</dbReference>
<proteinExistence type="inferred from homology"/>
<keyword evidence="3" id="KW-0560">Oxidoreductase</keyword>
<dbReference type="SUPFAM" id="SSF52833">
    <property type="entry name" value="Thioredoxin-like"/>
    <property type="match status" value="1"/>
</dbReference>
<dbReference type="CDD" id="cd02972">
    <property type="entry name" value="DsbA_family"/>
    <property type="match status" value="1"/>
</dbReference>
<dbReference type="GO" id="GO:0016491">
    <property type="term" value="F:oxidoreductase activity"/>
    <property type="evidence" value="ECO:0007669"/>
    <property type="project" value="UniProtKB-KW"/>
</dbReference>
<reference evidence="9 10" key="1">
    <citation type="submission" date="2020-04" db="EMBL/GenBank/DDBJ databases">
        <title>Gordonia sp. nov. TBRC 11910.</title>
        <authorList>
            <person name="Suriyachadkun C."/>
        </authorList>
    </citation>
    <scope>NUCLEOTIDE SEQUENCE [LARGE SCALE GENOMIC DNA]</scope>
    <source>
        <strain evidence="9 10">TBRC 11910</strain>
    </source>
</reference>
<keyword evidence="7" id="KW-0472">Membrane</keyword>
<keyword evidence="2" id="KW-0732">Signal</keyword>
<name>A0A848KTP1_9ACTN</name>
<evidence type="ECO:0000313" key="10">
    <source>
        <dbReference type="Proteomes" id="UP000550729"/>
    </source>
</evidence>
<dbReference type="InterPro" id="IPR012336">
    <property type="entry name" value="Thioredoxin-like_fold"/>
</dbReference>
<dbReference type="Proteomes" id="UP000550729">
    <property type="component" value="Unassembled WGS sequence"/>
</dbReference>
<evidence type="ECO:0000256" key="6">
    <source>
        <dbReference type="SAM" id="MobiDB-lite"/>
    </source>
</evidence>
<evidence type="ECO:0000256" key="4">
    <source>
        <dbReference type="ARBA" id="ARBA00023157"/>
    </source>
</evidence>
<organism evidence="9 10">
    <name type="scientific">Gordonia asplenii</name>
    <dbReference type="NCBI Taxonomy" id="2725283"/>
    <lineage>
        <taxon>Bacteria</taxon>
        <taxon>Bacillati</taxon>
        <taxon>Actinomycetota</taxon>
        <taxon>Actinomycetes</taxon>
        <taxon>Mycobacteriales</taxon>
        <taxon>Gordoniaceae</taxon>
        <taxon>Gordonia</taxon>
    </lineage>
</organism>
<feature type="region of interest" description="Disordered" evidence="6">
    <location>
        <begin position="1"/>
        <end position="20"/>
    </location>
</feature>
<evidence type="ECO:0000313" key="9">
    <source>
        <dbReference type="EMBL" id="NMO01860.1"/>
    </source>
</evidence>
<dbReference type="InterPro" id="IPR036249">
    <property type="entry name" value="Thioredoxin-like_sf"/>
</dbReference>
<dbReference type="EMBL" id="JABBNB010000010">
    <property type="protein sequence ID" value="NMO01860.1"/>
    <property type="molecule type" value="Genomic_DNA"/>
</dbReference>
<evidence type="ECO:0000256" key="3">
    <source>
        <dbReference type="ARBA" id="ARBA00023002"/>
    </source>
</evidence>
<dbReference type="Gene3D" id="3.40.30.10">
    <property type="entry name" value="Glutaredoxin"/>
    <property type="match status" value="1"/>
</dbReference>
<keyword evidence="7" id="KW-0812">Transmembrane</keyword>
<dbReference type="Pfam" id="PF13462">
    <property type="entry name" value="Thioredoxin_4"/>
    <property type="match status" value="1"/>
</dbReference>
<comment type="caution">
    <text evidence="9">The sequence shown here is derived from an EMBL/GenBank/DDBJ whole genome shotgun (WGS) entry which is preliminary data.</text>
</comment>
<keyword evidence="4" id="KW-1015">Disulfide bond</keyword>
<comment type="similarity">
    <text evidence="1">Belongs to the thioredoxin family. DsbA subfamily.</text>
</comment>
<sequence length="246" mass="25312">MSKQSGSIPKAGKGYQPSSTSSTLTYVLVGLAVVVIAGLVIGGVVWNSQRNKGGVDEKVLTENASLIVGANDAGHTIDVFEDFMCPICGSFEKQSGQAIVRAVDDGKLRVRFHMLNFLDSRSPSGDYSSRAAGAAQCVATGEKPEVFLKFHSALFAQQPQEGGTSDHSNADLAKIAADQGASAATQKCIADGAKVSQAKQAAQASETQLAKATGGQVGTPTVLSAGAPLDVSDPNWLSTLLSAKAD</sequence>
<keyword evidence="10" id="KW-1185">Reference proteome</keyword>
<feature type="transmembrane region" description="Helical" evidence="7">
    <location>
        <begin position="24"/>
        <end position="46"/>
    </location>
</feature>
<feature type="domain" description="Thioredoxin-like fold" evidence="8">
    <location>
        <begin position="64"/>
        <end position="227"/>
    </location>
</feature>
<keyword evidence="7" id="KW-1133">Transmembrane helix</keyword>